<comment type="similarity">
    <text evidence="1">Belongs to the plant acyltransferase family.</text>
</comment>
<dbReference type="OrthoDB" id="1862401at2759"/>
<dbReference type="PANTHER" id="PTHR31642">
    <property type="entry name" value="TRICHOTHECENE 3-O-ACETYLTRANSFERASE"/>
    <property type="match status" value="1"/>
</dbReference>
<evidence type="ECO:0000313" key="3">
    <source>
        <dbReference type="EMBL" id="KAJ4965572.1"/>
    </source>
</evidence>
<feature type="region of interest" description="Disordered" evidence="2">
    <location>
        <begin position="194"/>
        <end position="214"/>
    </location>
</feature>
<accession>A0A9Q0K809</accession>
<protein>
    <submittedName>
        <fullName evidence="3">Uncharacterized protein</fullName>
    </submittedName>
</protein>
<dbReference type="AlphaFoldDB" id="A0A9Q0K809"/>
<dbReference type="Pfam" id="PF02458">
    <property type="entry name" value="Transferase"/>
    <property type="match status" value="1"/>
</dbReference>
<evidence type="ECO:0000256" key="2">
    <source>
        <dbReference type="SAM" id="MobiDB-lite"/>
    </source>
</evidence>
<dbReference type="Proteomes" id="UP001141806">
    <property type="component" value="Unassembled WGS sequence"/>
</dbReference>
<dbReference type="PANTHER" id="PTHR31642:SF259">
    <property type="entry name" value="PROTEIN ECERIFERUM 2"/>
    <property type="match status" value="1"/>
</dbReference>
<comment type="caution">
    <text evidence="3">The sequence shown here is derived from an EMBL/GenBank/DDBJ whole genome shotgun (WGS) entry which is preliminary data.</text>
</comment>
<keyword evidence="4" id="KW-1185">Reference proteome</keyword>
<name>A0A9Q0K809_9MAGN</name>
<dbReference type="EMBL" id="JAMYWD010000007">
    <property type="protein sequence ID" value="KAJ4965572.1"/>
    <property type="molecule type" value="Genomic_DNA"/>
</dbReference>
<dbReference type="InterPro" id="IPR050317">
    <property type="entry name" value="Plant_Fungal_Acyltransferase"/>
</dbReference>
<evidence type="ECO:0000256" key="1">
    <source>
        <dbReference type="ARBA" id="ARBA00009861"/>
    </source>
</evidence>
<dbReference type="Gene3D" id="3.30.559.10">
    <property type="entry name" value="Chloramphenicol acetyltransferase-like domain"/>
    <property type="match status" value="2"/>
</dbReference>
<sequence>MGSFSTDGGVQESPVYGVKLSSVVPAGVTRDKKDRKLTSMDLIMKLHYLKGLYFFSKDAVEGLQIMDLKKPMFQLLDLCSAAAGRIRRSDSGRPFIKCNDGGVRIIEAQTNFTLHEWLRINDWSLHSLLVSNQVLGPELGFSPLILLQFTWFRCGGMSLGLRWAHVLGDAFSASRFINLLGHIMAGHAPPKLLNLQEPAPPTSSKSNTGSQSQMLSAKQIEPVGDYWLSINNCKMGLYTFQITASRLTQLQSKISSGSDINPISPFEALSVVIWQSMARIREHKEPRIVTICRNHSNDRETRILSLINNQIFSTVEVDFSVVNAKLSELAALIVQGSVEEVNLIEETVERDQGLSDFIVYGRNLTFVDLEEAEIYGLGIKGHKPVFANYAIDGIGDQGVVIVLPGPENGEEHGSGGRIVTISLPEDQLLQLKGELSKEFCIA</sequence>
<dbReference type="GO" id="GO:0016747">
    <property type="term" value="F:acyltransferase activity, transferring groups other than amino-acyl groups"/>
    <property type="evidence" value="ECO:0007669"/>
    <property type="project" value="TreeGrafter"/>
</dbReference>
<gene>
    <name evidence="3" type="ORF">NE237_017421</name>
</gene>
<proteinExistence type="inferred from homology"/>
<reference evidence="3" key="1">
    <citation type="journal article" date="2023" name="Plant J.">
        <title>The genome of the king protea, Protea cynaroides.</title>
        <authorList>
            <person name="Chang J."/>
            <person name="Duong T.A."/>
            <person name="Schoeman C."/>
            <person name="Ma X."/>
            <person name="Roodt D."/>
            <person name="Barker N."/>
            <person name="Li Z."/>
            <person name="Van de Peer Y."/>
            <person name="Mizrachi E."/>
        </authorList>
    </citation>
    <scope>NUCLEOTIDE SEQUENCE</scope>
    <source>
        <tissue evidence="3">Young leaves</tissue>
    </source>
</reference>
<evidence type="ECO:0000313" key="4">
    <source>
        <dbReference type="Proteomes" id="UP001141806"/>
    </source>
</evidence>
<feature type="compositionally biased region" description="Polar residues" evidence="2">
    <location>
        <begin position="202"/>
        <end position="214"/>
    </location>
</feature>
<organism evidence="3 4">
    <name type="scientific">Protea cynaroides</name>
    <dbReference type="NCBI Taxonomy" id="273540"/>
    <lineage>
        <taxon>Eukaryota</taxon>
        <taxon>Viridiplantae</taxon>
        <taxon>Streptophyta</taxon>
        <taxon>Embryophyta</taxon>
        <taxon>Tracheophyta</taxon>
        <taxon>Spermatophyta</taxon>
        <taxon>Magnoliopsida</taxon>
        <taxon>Proteales</taxon>
        <taxon>Proteaceae</taxon>
        <taxon>Protea</taxon>
    </lineage>
</organism>
<dbReference type="InterPro" id="IPR023213">
    <property type="entry name" value="CAT-like_dom_sf"/>
</dbReference>